<dbReference type="InterPro" id="IPR004119">
    <property type="entry name" value="EcKL"/>
</dbReference>
<dbReference type="EMBL" id="PQGG01000033">
    <property type="protein sequence ID" value="POP51903.1"/>
    <property type="molecule type" value="Genomic_DNA"/>
</dbReference>
<accession>A0A2S4HD31</accession>
<dbReference type="SMART" id="SM00587">
    <property type="entry name" value="CHK"/>
    <property type="match status" value="1"/>
</dbReference>
<name>A0A2S4HD31_9GAMM</name>
<organism evidence="2 3">
    <name type="scientific">Zhongshania marina</name>
    <dbReference type="NCBI Taxonomy" id="2304603"/>
    <lineage>
        <taxon>Bacteria</taxon>
        <taxon>Pseudomonadati</taxon>
        <taxon>Pseudomonadota</taxon>
        <taxon>Gammaproteobacteria</taxon>
        <taxon>Cellvibrionales</taxon>
        <taxon>Spongiibacteraceae</taxon>
        <taxon>Zhongshania</taxon>
    </lineage>
</organism>
<dbReference type="Pfam" id="PF02958">
    <property type="entry name" value="EcKL"/>
    <property type="match status" value="1"/>
</dbReference>
<dbReference type="InterPro" id="IPR011009">
    <property type="entry name" value="Kinase-like_dom_sf"/>
</dbReference>
<evidence type="ECO:0000259" key="1">
    <source>
        <dbReference type="SMART" id="SM00587"/>
    </source>
</evidence>
<proteinExistence type="predicted"/>
<protein>
    <recommendedName>
        <fullName evidence="1">CHK kinase-like domain-containing protein</fullName>
    </recommendedName>
</protein>
<dbReference type="PANTHER" id="PTHR11012">
    <property type="entry name" value="PROTEIN KINASE-LIKE DOMAIN-CONTAINING"/>
    <property type="match status" value="1"/>
</dbReference>
<dbReference type="RefSeq" id="WP_103685262.1">
    <property type="nucleotide sequence ID" value="NZ_PQGG01000033.1"/>
</dbReference>
<feature type="domain" description="CHK kinase-like" evidence="1">
    <location>
        <begin position="120"/>
        <end position="304"/>
    </location>
</feature>
<gene>
    <name evidence="2" type="ORF">C0068_14820</name>
</gene>
<dbReference type="OrthoDB" id="3806873at2"/>
<comment type="caution">
    <text evidence="2">The sequence shown here is derived from an EMBL/GenBank/DDBJ whole genome shotgun (WGS) entry which is preliminary data.</text>
</comment>
<dbReference type="SUPFAM" id="SSF56112">
    <property type="entry name" value="Protein kinase-like (PK-like)"/>
    <property type="match status" value="1"/>
</dbReference>
<evidence type="ECO:0000313" key="2">
    <source>
        <dbReference type="EMBL" id="POP51903.1"/>
    </source>
</evidence>
<sequence>MSTYSIPKNINEVTPEWMTWALAQHSVGVKIHNVEIVNVFEGTSSRIRVRIERNEAAIAAGIPEYLCVKANWTEHADFTMVAGLWAIEAMFYQRIRPHIDMLAPVAYYSDYDSVSGQGIILMEDLVQKNVTFGSNLNTLSVDQLMLALEDFAALHARWWGSEDLMKMDWLPLAQGEGTLDAEFVNFQGGAEGMARLLAPPERAATLSAQANDAEKIAKVVDALVQREASSTAPRCLIHGDTHLGNSYWVNGRMAWLDWQLVRRGRPIREVFYVIGCSLSVEDRRKHERDLLKHYLSALSAHGVDHGMSFDDAWLEYRHWPVWGFICWAVTQDGWQPKEVILETMRRFGAAIDDLETYSLFGL</sequence>
<reference evidence="2 3" key="1">
    <citation type="submission" date="2018-01" db="EMBL/GenBank/DDBJ databases">
        <authorList>
            <person name="Yu X.-D."/>
        </authorList>
    </citation>
    <scope>NUCLEOTIDE SEQUENCE [LARGE SCALE GENOMIC DNA]</scope>
    <source>
        <strain evidence="2 3">ZX-21</strain>
    </source>
</reference>
<dbReference type="Gene3D" id="3.90.1200.10">
    <property type="match status" value="1"/>
</dbReference>
<dbReference type="InterPro" id="IPR015897">
    <property type="entry name" value="CHK_kinase-like"/>
</dbReference>
<dbReference type="PANTHER" id="PTHR11012:SF30">
    <property type="entry name" value="PROTEIN KINASE-LIKE DOMAIN-CONTAINING"/>
    <property type="match status" value="1"/>
</dbReference>
<evidence type="ECO:0000313" key="3">
    <source>
        <dbReference type="Proteomes" id="UP000237222"/>
    </source>
</evidence>
<dbReference type="Proteomes" id="UP000237222">
    <property type="component" value="Unassembled WGS sequence"/>
</dbReference>
<dbReference type="AlphaFoldDB" id="A0A2S4HD31"/>